<dbReference type="RefSeq" id="WP_212966015.1">
    <property type="nucleotide sequence ID" value="NZ_BORB01000010.1"/>
</dbReference>
<dbReference type="EMBL" id="BORB01000010">
    <property type="protein sequence ID" value="GIN57240.1"/>
    <property type="molecule type" value="Genomic_DNA"/>
</dbReference>
<comment type="catalytic activity">
    <reaction evidence="3">
        <text>alpha-D-glucosamine 6-phosphate + H2O = beta-D-fructose 6-phosphate + NH4(+)</text>
        <dbReference type="Rhea" id="RHEA:12172"/>
        <dbReference type="ChEBI" id="CHEBI:15377"/>
        <dbReference type="ChEBI" id="CHEBI:28938"/>
        <dbReference type="ChEBI" id="CHEBI:57634"/>
        <dbReference type="ChEBI" id="CHEBI:75989"/>
        <dbReference type="EC" id="3.5.99.6"/>
    </reaction>
</comment>
<dbReference type="PANTHER" id="PTHR11280:SF5">
    <property type="entry name" value="GLUCOSAMINE-6-PHOSPHATE ISOMERASE"/>
    <property type="match status" value="1"/>
</dbReference>
<dbReference type="Pfam" id="PF01182">
    <property type="entry name" value="Glucosamine_iso"/>
    <property type="match status" value="1"/>
</dbReference>
<dbReference type="NCBIfam" id="TIGR00502">
    <property type="entry name" value="nagB"/>
    <property type="match status" value="1"/>
</dbReference>
<evidence type="ECO:0000256" key="2">
    <source>
        <dbReference type="ARBA" id="ARBA00023277"/>
    </source>
</evidence>
<feature type="domain" description="Glucosamine/galactosamine-6-phosphate isomerase" evidence="4">
    <location>
        <begin position="15"/>
        <end position="219"/>
    </location>
</feature>
<comment type="function">
    <text evidence="3">Catalyzes the reversible isomerization-deamination of glucosamine 6-phosphate (GlcN6P) to form fructose 6-phosphate (Fru6P) and ammonium ion.</text>
</comment>
<dbReference type="InterPro" id="IPR018321">
    <property type="entry name" value="Glucosamine6P_isomerase_CS"/>
</dbReference>
<dbReference type="Proteomes" id="UP000679950">
    <property type="component" value="Unassembled WGS sequence"/>
</dbReference>
<evidence type="ECO:0000256" key="3">
    <source>
        <dbReference type="HAMAP-Rule" id="MF_01241"/>
    </source>
</evidence>
<feature type="active site" description="Proton acceptor; for enolization step" evidence="3">
    <location>
        <position position="63"/>
    </location>
</feature>
<evidence type="ECO:0000313" key="6">
    <source>
        <dbReference type="Proteomes" id="UP000679950"/>
    </source>
</evidence>
<comment type="caution">
    <text evidence="5">The sequence shown here is derived from an EMBL/GenBank/DDBJ whole genome shotgun (WGS) entry which is preliminary data.</text>
</comment>
<keyword evidence="2 3" id="KW-0119">Carbohydrate metabolism</keyword>
<dbReference type="EC" id="3.5.99.6" evidence="3"/>
<dbReference type="InterPro" id="IPR004547">
    <property type="entry name" value="Glucosamine6P_isomerase"/>
</dbReference>
<evidence type="ECO:0000313" key="5">
    <source>
        <dbReference type="EMBL" id="GIN57240.1"/>
    </source>
</evidence>
<dbReference type="PANTHER" id="PTHR11280">
    <property type="entry name" value="GLUCOSAMINE-6-PHOSPHATE ISOMERASE"/>
    <property type="match status" value="1"/>
</dbReference>
<evidence type="ECO:0000259" key="4">
    <source>
        <dbReference type="Pfam" id="PF01182"/>
    </source>
</evidence>
<keyword evidence="1 3" id="KW-0378">Hydrolase</keyword>
<dbReference type="CDD" id="cd01399">
    <property type="entry name" value="GlcN6P_deaminase"/>
    <property type="match status" value="1"/>
</dbReference>
<sequence length="235" mass="25678">MKIITAKNVEEASVKAFNLVQEGLENGTIQTLGLATGSTPLKFYAEMREAKPNVENVTTVNLDEYIGLAADDPQSYHYYMENKLFNSLNFKASHLPNGMAADLDAECERYEQILKEHPVDLQILGLGTNGHIGFNEPGTSFDTKTHVVELTKETIEANKRFFEKVEDVPTHAISMGIASIMAAKSIVLLAFGEAKAEAVQQMVEGPVTEECPASVLQKHPNVTIILDEAAAGKLK</sequence>
<protein>
    <recommendedName>
        <fullName evidence="3">Glucosamine-6-phosphate deaminase</fullName>
        <ecNumber evidence="3">3.5.99.6</ecNumber>
    </recommendedName>
    <alternativeName>
        <fullName evidence="3">GlcN6P deaminase</fullName>
        <shortName evidence="3">GNPDA</shortName>
    </alternativeName>
    <alternativeName>
        <fullName evidence="3">Glucosamine-6-phosphate isomerase</fullName>
    </alternativeName>
</protein>
<name>A0ABQ4KH03_9BACI</name>
<dbReference type="InterPro" id="IPR006148">
    <property type="entry name" value="Glc/Gal-6P_isomerase"/>
</dbReference>
<dbReference type="PROSITE" id="PS01161">
    <property type="entry name" value="GLC_GALNAC_ISOMERASE"/>
    <property type="match status" value="1"/>
</dbReference>
<proteinExistence type="inferred from homology"/>
<dbReference type="InterPro" id="IPR037171">
    <property type="entry name" value="NagB/RpiA_transferase-like"/>
</dbReference>
<dbReference type="SUPFAM" id="SSF100950">
    <property type="entry name" value="NagB/RpiA/CoA transferase-like"/>
    <property type="match status" value="1"/>
</dbReference>
<feature type="active site" description="For ring-opening step" evidence="3">
    <location>
        <position position="129"/>
    </location>
</feature>
<comment type="similarity">
    <text evidence="3">Belongs to the glucosamine/galactosamine-6-phosphate isomerase family. NagB subfamily.</text>
</comment>
<dbReference type="HAMAP" id="MF_01241">
    <property type="entry name" value="GlcN6P_deamin"/>
    <property type="match status" value="1"/>
</dbReference>
<comment type="caution">
    <text evidence="3">Lacks conserved residue(s) required for the propagation of feature annotation.</text>
</comment>
<dbReference type="Gene3D" id="3.40.50.1360">
    <property type="match status" value="1"/>
</dbReference>
<evidence type="ECO:0000256" key="1">
    <source>
        <dbReference type="ARBA" id="ARBA00022801"/>
    </source>
</evidence>
<feature type="active site" description="For ring-opening step" evidence="3">
    <location>
        <position position="136"/>
    </location>
</feature>
<gene>
    <name evidence="3 5" type="primary">nagB</name>
    <name evidence="5" type="ORF">J8TS2_15590</name>
</gene>
<feature type="active site" description="Proton acceptor; for ring-opening step" evidence="3">
    <location>
        <position position="131"/>
    </location>
</feature>
<comment type="pathway">
    <text evidence="3">Amino-sugar metabolism; N-acetylneuraminate degradation; D-fructose 6-phosphate from N-acetylneuraminate: step 5/5.</text>
</comment>
<keyword evidence="6" id="KW-1185">Reference proteome</keyword>
<reference evidence="5 6" key="1">
    <citation type="submission" date="2021-03" db="EMBL/GenBank/DDBJ databases">
        <title>Antimicrobial resistance genes in bacteria isolated from Japanese honey, and their potential for conferring macrolide and lincosamide resistance in the American foulbrood pathogen Paenibacillus larvae.</title>
        <authorList>
            <person name="Okamoto M."/>
            <person name="Kumagai M."/>
            <person name="Kanamori H."/>
            <person name="Takamatsu D."/>
        </authorList>
    </citation>
    <scope>NUCLEOTIDE SEQUENCE [LARGE SCALE GENOMIC DNA]</scope>
    <source>
        <strain evidence="5 6">J8TS2</strain>
    </source>
</reference>
<organism evidence="5 6">
    <name type="scientific">Lederbergia ruris</name>
    <dbReference type="NCBI Taxonomy" id="217495"/>
    <lineage>
        <taxon>Bacteria</taxon>
        <taxon>Bacillati</taxon>
        <taxon>Bacillota</taxon>
        <taxon>Bacilli</taxon>
        <taxon>Bacillales</taxon>
        <taxon>Bacillaceae</taxon>
        <taxon>Lederbergia</taxon>
    </lineage>
</organism>
<accession>A0ABQ4KH03</accession>